<comment type="caution">
    <text evidence="1">The sequence shown here is derived from an EMBL/GenBank/DDBJ whole genome shotgun (WGS) entry which is preliminary data.</text>
</comment>
<dbReference type="AlphaFoldDB" id="A0A0F9JXB9"/>
<evidence type="ECO:0000313" key="1">
    <source>
        <dbReference type="EMBL" id="KKM14528.1"/>
    </source>
</evidence>
<name>A0A0F9JXB9_9ZZZZ</name>
<dbReference type="EMBL" id="LAZR01015126">
    <property type="protein sequence ID" value="KKM14528.1"/>
    <property type="molecule type" value="Genomic_DNA"/>
</dbReference>
<feature type="non-terminal residue" evidence="1">
    <location>
        <position position="91"/>
    </location>
</feature>
<sequence length="91" mass="10664">MKFWLLIVLIPIALVPFALKAALTKKLLFSNKNYAKQIEVKTYILTQEQVAQLFKDPDKEPHFFTSKELNNLARRKRYCVIRVKNLGKLNT</sequence>
<reference evidence="1" key="1">
    <citation type="journal article" date="2015" name="Nature">
        <title>Complex archaea that bridge the gap between prokaryotes and eukaryotes.</title>
        <authorList>
            <person name="Spang A."/>
            <person name="Saw J.H."/>
            <person name="Jorgensen S.L."/>
            <person name="Zaremba-Niedzwiedzka K."/>
            <person name="Martijn J."/>
            <person name="Lind A.E."/>
            <person name="van Eijk R."/>
            <person name="Schleper C."/>
            <person name="Guy L."/>
            <person name="Ettema T.J."/>
        </authorList>
    </citation>
    <scope>NUCLEOTIDE SEQUENCE</scope>
</reference>
<organism evidence="1">
    <name type="scientific">marine sediment metagenome</name>
    <dbReference type="NCBI Taxonomy" id="412755"/>
    <lineage>
        <taxon>unclassified sequences</taxon>
        <taxon>metagenomes</taxon>
        <taxon>ecological metagenomes</taxon>
    </lineage>
</organism>
<protein>
    <submittedName>
        <fullName evidence="1">Uncharacterized protein</fullName>
    </submittedName>
</protein>
<gene>
    <name evidence="1" type="ORF">LCGC14_1705240</name>
</gene>
<accession>A0A0F9JXB9</accession>
<proteinExistence type="predicted"/>